<dbReference type="AlphaFoldDB" id="A0A7Y9WA70"/>
<dbReference type="Proteomes" id="UP000572540">
    <property type="component" value="Unassembled WGS sequence"/>
</dbReference>
<reference evidence="2 3" key="1">
    <citation type="submission" date="2020-07" db="EMBL/GenBank/DDBJ databases">
        <title>Exploring microbial biodiversity for novel pathways involved in the catabolism of aromatic compounds derived from lignin.</title>
        <authorList>
            <person name="Elkins J."/>
        </authorList>
    </citation>
    <scope>NUCLEOTIDE SEQUENCE [LARGE SCALE GENOMIC DNA]</scope>
    <source>
        <strain evidence="2 3">H2C3B</strain>
    </source>
</reference>
<comment type="caution">
    <text evidence="2">The sequence shown here is derived from an EMBL/GenBank/DDBJ whole genome shotgun (WGS) entry which is preliminary data.</text>
</comment>
<dbReference type="EMBL" id="JACCAU010000001">
    <property type="protein sequence ID" value="NYH17095.1"/>
    <property type="molecule type" value="Genomic_DNA"/>
</dbReference>
<proteinExistence type="predicted"/>
<gene>
    <name evidence="2" type="ORF">GGD41_004323</name>
</gene>
<feature type="region of interest" description="Disordered" evidence="1">
    <location>
        <begin position="17"/>
        <end position="45"/>
    </location>
</feature>
<organism evidence="2 3">
    <name type="scientific">Paraburkholderia bryophila</name>
    <dbReference type="NCBI Taxonomy" id="420952"/>
    <lineage>
        <taxon>Bacteria</taxon>
        <taxon>Pseudomonadati</taxon>
        <taxon>Pseudomonadota</taxon>
        <taxon>Betaproteobacteria</taxon>
        <taxon>Burkholderiales</taxon>
        <taxon>Burkholderiaceae</taxon>
        <taxon>Paraburkholderia</taxon>
    </lineage>
</organism>
<name>A0A7Y9WA70_9BURK</name>
<sequence length="199" mass="22480">MHVDARQLAELAEFPLRRGDIHHREPLTRPRPDQAARDAKPHDRRAALQREHIAGFHVEPLLCGCGEEHRIGRERIEWALRRRHADQIRRDTASLEDIDTEQRQGGVLARHGDIERQHGTGERHAGLVGESRIDGLVEPGLCAAHLQIRLAGKAAGRRGEFVERRAIDQLHRVTQRHAECDRCNCNQCAAAMTAPFSAQ</sequence>
<evidence type="ECO:0000313" key="2">
    <source>
        <dbReference type="EMBL" id="NYH17095.1"/>
    </source>
</evidence>
<evidence type="ECO:0000313" key="3">
    <source>
        <dbReference type="Proteomes" id="UP000572540"/>
    </source>
</evidence>
<evidence type="ECO:0000256" key="1">
    <source>
        <dbReference type="SAM" id="MobiDB-lite"/>
    </source>
</evidence>
<accession>A0A7Y9WA70</accession>
<protein>
    <submittedName>
        <fullName evidence="2">Uncharacterized protein</fullName>
    </submittedName>
</protein>